<dbReference type="Pfam" id="PF05270">
    <property type="entry name" value="AbfB"/>
    <property type="match status" value="3"/>
</dbReference>
<accession>A0ABM4DIV4</accession>
<dbReference type="InterPro" id="IPR007934">
    <property type="entry name" value="AbfB_ABD"/>
</dbReference>
<gene>
    <name evidence="4" type="primary">LOC136091226</name>
</gene>
<keyword evidence="1" id="KW-0732">Signal</keyword>
<feature type="domain" description="Alpha-L-arabinofuranosidase B arabinose-binding" evidence="2">
    <location>
        <begin position="232"/>
        <end position="338"/>
    </location>
</feature>
<evidence type="ECO:0000313" key="3">
    <source>
        <dbReference type="Proteomes" id="UP001652625"/>
    </source>
</evidence>
<dbReference type="Proteomes" id="UP001652625">
    <property type="component" value="Chromosome 14"/>
</dbReference>
<dbReference type="GeneID" id="136091226"/>
<protein>
    <submittedName>
        <fullName evidence="4">Uncharacterized protein LOC136091226</fullName>
    </submittedName>
</protein>
<evidence type="ECO:0000256" key="1">
    <source>
        <dbReference type="SAM" id="SignalP"/>
    </source>
</evidence>
<evidence type="ECO:0000313" key="4">
    <source>
        <dbReference type="RefSeq" id="XP_065674438.1"/>
    </source>
</evidence>
<dbReference type="InterPro" id="IPR036195">
    <property type="entry name" value="AbfB_ABD_sf"/>
</dbReference>
<proteinExistence type="predicted"/>
<dbReference type="SUPFAM" id="SSF110221">
    <property type="entry name" value="AbfB domain"/>
    <property type="match status" value="5"/>
</dbReference>
<dbReference type="Gene3D" id="2.80.10.50">
    <property type="match status" value="3"/>
</dbReference>
<feature type="domain" description="Alpha-L-arabinofuranosidase B arabinose-binding" evidence="2">
    <location>
        <begin position="380"/>
        <end position="481"/>
    </location>
</feature>
<feature type="domain" description="Alpha-L-arabinofuranosidase B arabinose-binding" evidence="2">
    <location>
        <begin position="91"/>
        <end position="184"/>
    </location>
</feature>
<evidence type="ECO:0000259" key="2">
    <source>
        <dbReference type="Pfam" id="PF05270"/>
    </source>
</evidence>
<reference evidence="4" key="1">
    <citation type="submission" date="2025-08" db="UniProtKB">
        <authorList>
            <consortium name="RefSeq"/>
        </authorList>
    </citation>
    <scope>IDENTIFICATION</scope>
</reference>
<keyword evidence="3" id="KW-1185">Reference proteome</keyword>
<feature type="chain" id="PRO_5046415796" evidence="1">
    <location>
        <begin position="16"/>
        <end position="509"/>
    </location>
</feature>
<organism evidence="3 4">
    <name type="scientific">Hydra vulgaris</name>
    <name type="common">Hydra</name>
    <name type="synonym">Hydra attenuata</name>
    <dbReference type="NCBI Taxonomy" id="6087"/>
    <lineage>
        <taxon>Eukaryota</taxon>
        <taxon>Metazoa</taxon>
        <taxon>Cnidaria</taxon>
        <taxon>Hydrozoa</taxon>
        <taxon>Hydroidolina</taxon>
        <taxon>Anthoathecata</taxon>
        <taxon>Aplanulata</taxon>
        <taxon>Hydridae</taxon>
        <taxon>Hydra</taxon>
    </lineage>
</organism>
<feature type="signal peptide" evidence="1">
    <location>
        <begin position="1"/>
        <end position="15"/>
    </location>
</feature>
<sequence>MCLILILTLILTVTAKYDYSLKQDILNDVKKQIQLHDFEDFLENDQQSRDTKFQEAHIGEIYSFENYYHSNYRIGILADGSGTGSLLANGLEMFRIVKALNGRADSVSFQSAKDGNMYLQEHNLALRLHKKDDSILFKNFASFIMRNNKYYPGTFSIESSNNPGYFLKCTSSTYRLSFIKENLSDNLYKVVASYRLVRLGIVHIGKCYSFQSKNFPQYSIGIGHNDIATIRLNDMAEFCIVKALNGRADAVSLLSAKDNLKYLRQQDLFLKLHSLDVYNEPFKNDASFILREDFFYSGYVSFESTIYPKYYIRHQSDTLILQYEQFFFNAFKSDASFKLVQMHEARIGKQYSFQPNDLPQYRIGIRNTETVAILYKGLDEFRIVKALNGQSQFVSLQSVNDKDKYLRAQGFGLKLQSIDFTSEHFNGDASFNLLESYYYPGYVSFESANEPGYFLKHEHFTIKLLKEEPLNEKYRRAASFKLVQSLSRLQLNLALELQLAKKLQDRLYG</sequence>
<name>A0ABM4DIV4_HYDVU</name>
<dbReference type="RefSeq" id="XP_065674438.1">
    <property type="nucleotide sequence ID" value="XM_065818366.1"/>
</dbReference>